<accession>J9H3A7</accession>
<reference evidence="2" key="1">
    <citation type="journal article" date="2012" name="PLoS ONE">
        <title>Gene sets for utilization of primary and secondary nutrition supplies in the distal gut of endangered iberian lynx.</title>
        <authorList>
            <person name="Alcaide M."/>
            <person name="Messina E."/>
            <person name="Richter M."/>
            <person name="Bargiela R."/>
            <person name="Peplies J."/>
            <person name="Huws S.A."/>
            <person name="Newbold C.J."/>
            <person name="Golyshin P.N."/>
            <person name="Simon M.A."/>
            <person name="Lopez G."/>
            <person name="Yakimov M.M."/>
            <person name="Ferrer M."/>
        </authorList>
    </citation>
    <scope>NUCLEOTIDE SEQUENCE</scope>
</reference>
<dbReference type="Gene3D" id="2.60.40.2340">
    <property type="match status" value="1"/>
</dbReference>
<feature type="domain" description="DUF4960" evidence="1">
    <location>
        <begin position="205"/>
        <end position="452"/>
    </location>
</feature>
<dbReference type="InterPro" id="IPR032526">
    <property type="entry name" value="DUF4960"/>
</dbReference>
<name>J9H3A7_9ZZZZ</name>
<dbReference type="EMBL" id="AMCI01000180">
    <property type="protein sequence ID" value="EJX10453.1"/>
    <property type="molecule type" value="Genomic_DNA"/>
</dbReference>
<evidence type="ECO:0000313" key="2">
    <source>
        <dbReference type="EMBL" id="EJX10453.1"/>
    </source>
</evidence>
<dbReference type="AlphaFoldDB" id="J9H3A7"/>
<evidence type="ECO:0000259" key="1">
    <source>
        <dbReference type="Pfam" id="PF16324"/>
    </source>
</evidence>
<comment type="caution">
    <text evidence="2">The sequence shown here is derived from an EMBL/GenBank/DDBJ whole genome shotgun (WGS) entry which is preliminary data.</text>
</comment>
<gene>
    <name evidence="2" type="ORF">EVA_01221</name>
</gene>
<sequence>MGGLTVILSAIGCDDHHESNLKLNGDTHIIALALDDYAGVIDKKALTVTVGVPESYDTEEMRVTELQLSEGAVSNVVQGDVLNGSFSHAIQVTNGDVYQNYTLIVKHDEARILSFKLNDAYTGLIDQEQHTITVRVPSTADVTSMVPIIQTSAGAVVMPASGQVQDFTHPVQFTVSYQSATAVYTVTVIPTDAPSAVYIGLPATLDELNPEEKAAAIWMMAHVANAQYVSFDDICYNRVDLSECQIIWWHLHIEGGIDNMDKFAQHAPQAINAAVKMKELYDRGVHFLLTRYATYYAVQLGAAKDDMFPNNCWGGTEENGEITSGPWSFSNKNHETHPVYRNLFMKEGEPSAVFTFDAGYRTTNSTAQWHIGTDWGGYADVATWRQKHGGVDLGHGGDGAIVLWEYPASDGKGGIVCIGSGCYDWYSFGVDISADRFHGNVATMTENAINYLINQ</sequence>
<organism evidence="2">
    <name type="scientific">gut metagenome</name>
    <dbReference type="NCBI Taxonomy" id="749906"/>
    <lineage>
        <taxon>unclassified sequences</taxon>
        <taxon>metagenomes</taxon>
        <taxon>organismal metagenomes</taxon>
    </lineage>
</organism>
<protein>
    <recommendedName>
        <fullName evidence="1">DUF4960 domain-containing protein</fullName>
    </recommendedName>
</protein>
<dbReference type="Pfam" id="PF16324">
    <property type="entry name" value="DUF4960"/>
    <property type="match status" value="1"/>
</dbReference>
<proteinExistence type="predicted"/>